<feature type="domain" description="Cytosol aminopeptidase" evidence="9">
    <location>
        <begin position="344"/>
        <end position="351"/>
    </location>
</feature>
<comment type="catalytic activity">
    <reaction evidence="2 8">
        <text>Release of an N-terminal amino acid, preferentially leucine, but not glutamic or aspartic acids.</text>
        <dbReference type="EC" id="3.4.11.10"/>
    </reaction>
</comment>
<evidence type="ECO:0000256" key="3">
    <source>
        <dbReference type="ARBA" id="ARBA00009528"/>
    </source>
</evidence>
<evidence type="ECO:0000256" key="8">
    <source>
        <dbReference type="HAMAP-Rule" id="MF_00181"/>
    </source>
</evidence>
<keyword evidence="11" id="KW-1185">Reference proteome</keyword>
<dbReference type="Pfam" id="PF02789">
    <property type="entry name" value="Peptidase_M17_N"/>
    <property type="match status" value="1"/>
</dbReference>
<dbReference type="SUPFAM" id="SSF53187">
    <property type="entry name" value="Zn-dependent exopeptidases"/>
    <property type="match status" value="1"/>
</dbReference>
<evidence type="ECO:0000256" key="2">
    <source>
        <dbReference type="ARBA" id="ARBA00000967"/>
    </source>
</evidence>
<name>A0A2P4UGG8_9ACTN</name>
<dbReference type="GO" id="GO:0005737">
    <property type="term" value="C:cytoplasm"/>
    <property type="evidence" value="ECO:0007669"/>
    <property type="project" value="UniProtKB-SubCell"/>
</dbReference>
<dbReference type="CDD" id="cd00433">
    <property type="entry name" value="Peptidase_M17"/>
    <property type="match status" value="1"/>
</dbReference>
<evidence type="ECO:0000313" key="10">
    <source>
        <dbReference type="EMBL" id="POM24174.1"/>
    </source>
</evidence>
<dbReference type="HAMAP" id="MF_00181">
    <property type="entry name" value="Cytosol_peptidase_M17"/>
    <property type="match status" value="1"/>
</dbReference>
<organism evidence="10 11">
    <name type="scientific">Actinomadura rubteroloni</name>
    <dbReference type="NCBI Taxonomy" id="1926885"/>
    <lineage>
        <taxon>Bacteria</taxon>
        <taxon>Bacillati</taxon>
        <taxon>Actinomycetota</taxon>
        <taxon>Actinomycetes</taxon>
        <taxon>Streptosporangiales</taxon>
        <taxon>Thermomonosporaceae</taxon>
        <taxon>Actinomadura</taxon>
    </lineage>
</organism>
<evidence type="ECO:0000256" key="1">
    <source>
        <dbReference type="ARBA" id="ARBA00000135"/>
    </source>
</evidence>
<evidence type="ECO:0000256" key="7">
    <source>
        <dbReference type="ARBA" id="ARBA00049972"/>
    </source>
</evidence>
<dbReference type="Proteomes" id="UP000242367">
    <property type="component" value="Unassembled WGS sequence"/>
</dbReference>
<dbReference type="PANTHER" id="PTHR11963">
    <property type="entry name" value="LEUCINE AMINOPEPTIDASE-RELATED"/>
    <property type="match status" value="1"/>
</dbReference>
<keyword evidence="8" id="KW-0479">Metal-binding</keyword>
<feature type="active site" evidence="8">
    <location>
        <position position="350"/>
    </location>
</feature>
<comment type="function">
    <text evidence="7 8">Presumably involved in the processing and regular turnover of intracellular proteins. Catalyzes the removal of unsubstituted N-terminal amino acids from various peptides.</text>
</comment>
<dbReference type="AlphaFoldDB" id="A0A2P4UGG8"/>
<keyword evidence="8" id="KW-0963">Cytoplasm</keyword>
<dbReference type="Pfam" id="PF00883">
    <property type="entry name" value="Peptidase_M17"/>
    <property type="match status" value="1"/>
</dbReference>
<keyword evidence="5 8" id="KW-0645">Protease</keyword>
<dbReference type="InterPro" id="IPR000819">
    <property type="entry name" value="Peptidase_M17_C"/>
</dbReference>
<keyword evidence="6 8" id="KW-0378">Hydrolase</keyword>
<keyword evidence="8" id="KW-0464">Manganese</keyword>
<feature type="binding site" evidence="8">
    <location>
        <position position="269"/>
    </location>
    <ligand>
        <name>Mn(2+)</name>
        <dbReference type="ChEBI" id="CHEBI:29035"/>
        <label>2</label>
    </ligand>
</feature>
<comment type="subcellular location">
    <subcellularLocation>
        <location evidence="8">Cytoplasm</location>
    </subcellularLocation>
</comment>
<dbReference type="PANTHER" id="PTHR11963:SF23">
    <property type="entry name" value="CYTOSOL AMINOPEPTIDASE"/>
    <property type="match status" value="1"/>
</dbReference>
<accession>A0A2P4UGG8</accession>
<dbReference type="EC" id="3.4.11.10" evidence="8"/>
<evidence type="ECO:0000259" key="9">
    <source>
        <dbReference type="PROSITE" id="PS00631"/>
    </source>
</evidence>
<comment type="similarity">
    <text evidence="3 8">Belongs to the peptidase M17 family.</text>
</comment>
<dbReference type="EC" id="3.4.11.1" evidence="8"/>
<feature type="binding site" evidence="8">
    <location>
        <position position="348"/>
    </location>
    <ligand>
        <name>Mn(2+)</name>
        <dbReference type="ChEBI" id="CHEBI:29035"/>
        <label>2</label>
    </ligand>
</feature>
<dbReference type="Gene3D" id="3.40.220.10">
    <property type="entry name" value="Leucine Aminopeptidase, subunit E, domain 1"/>
    <property type="match status" value="1"/>
</dbReference>
<feature type="binding site" evidence="8">
    <location>
        <position position="287"/>
    </location>
    <ligand>
        <name>Mn(2+)</name>
        <dbReference type="ChEBI" id="CHEBI:29035"/>
        <label>2</label>
    </ligand>
</feature>
<evidence type="ECO:0000256" key="6">
    <source>
        <dbReference type="ARBA" id="ARBA00022801"/>
    </source>
</evidence>
<feature type="binding site" evidence="8">
    <location>
        <position position="269"/>
    </location>
    <ligand>
        <name>Mn(2+)</name>
        <dbReference type="ChEBI" id="CHEBI:29035"/>
        <label>1</label>
    </ligand>
</feature>
<dbReference type="InterPro" id="IPR011356">
    <property type="entry name" value="Leucine_aapep/pepB"/>
</dbReference>
<sequence>MGLTSTHVTSISLDSEASADLDVDAIVIGVTPGDTADAARPGAHPAADALDAALGGRLAAGLTALGATGKAGELTRLPTLGAVPARLVVAAGLGADPDAEALRRAAGAAVRSLAGVRRVLVALPASGAAETEAVASGALLGAYAFTTFRTGETKDPVAEIVVAGDTGHAASVERARILARSVALVRDLVNTPPSHLSPDDFAAKAREIAAETGLAVEILDERELAEGGFGGITGVGQGSANPPRLVRLAYTAPGATRTLALVGKGITFDSGGLSLKPAEGMDWMKSDMGGAGAVLGALAAIAALKPAVNVVGYMAMAENMPSGTAQRPSDVLTIYGGTTVEVLNTDAEGRLVLADALVRAAEDDPDLIVDVATLTGAQLVALGTRTTGVMANDDAVREGVVAAATRAGEAAWGMPLPAELRKGLDSPVADLANISGERWGGMLVAGVFLKEFVPDGVRWAHLDIAGPSFHRGEPYGYTPKGGTGAATRTLVQIAEDVAAGIL</sequence>
<dbReference type="NCBIfam" id="NF002073">
    <property type="entry name" value="PRK00913.1-2"/>
    <property type="match status" value="1"/>
</dbReference>
<gene>
    <name evidence="10" type="primary">pepA_1</name>
    <name evidence="8" type="synonym">pepA</name>
    <name evidence="10" type="ORF">BTM25_28010</name>
</gene>
<evidence type="ECO:0000313" key="11">
    <source>
        <dbReference type="Proteomes" id="UP000242367"/>
    </source>
</evidence>
<dbReference type="GO" id="GO:0006508">
    <property type="term" value="P:proteolysis"/>
    <property type="evidence" value="ECO:0007669"/>
    <property type="project" value="UniProtKB-KW"/>
</dbReference>
<comment type="catalytic activity">
    <reaction evidence="1 8">
        <text>Release of an N-terminal amino acid, Xaa-|-Yaa-, in which Xaa is preferably Leu, but may be other amino acids including Pro although not Arg or Lys, and Yaa may be Pro. Amino acid amides and methyl esters are also readily hydrolyzed, but rates on arylamides are exceedingly low.</text>
        <dbReference type="EC" id="3.4.11.1"/>
    </reaction>
</comment>
<evidence type="ECO:0000256" key="4">
    <source>
        <dbReference type="ARBA" id="ARBA00022438"/>
    </source>
</evidence>
<feature type="binding site" evidence="8">
    <location>
        <position position="264"/>
    </location>
    <ligand>
        <name>Mn(2+)</name>
        <dbReference type="ChEBI" id="CHEBI:29035"/>
        <label>2</label>
    </ligand>
</feature>
<dbReference type="GO" id="GO:0030145">
    <property type="term" value="F:manganese ion binding"/>
    <property type="evidence" value="ECO:0007669"/>
    <property type="project" value="UniProtKB-UniRule"/>
</dbReference>
<feature type="active site" evidence="8">
    <location>
        <position position="276"/>
    </location>
</feature>
<dbReference type="GO" id="GO:0070006">
    <property type="term" value="F:metalloaminopeptidase activity"/>
    <property type="evidence" value="ECO:0007669"/>
    <property type="project" value="InterPro"/>
</dbReference>
<dbReference type="InterPro" id="IPR008283">
    <property type="entry name" value="Peptidase_M17_N"/>
</dbReference>
<proteinExistence type="inferred from homology"/>
<dbReference type="InterPro" id="IPR023042">
    <property type="entry name" value="Peptidase_M17_leu_NH2_pept"/>
</dbReference>
<comment type="cofactor">
    <cofactor evidence="8">
        <name>Mn(2+)</name>
        <dbReference type="ChEBI" id="CHEBI:29035"/>
    </cofactor>
    <text evidence="8">Binds 2 manganese ions per subunit.</text>
</comment>
<feature type="binding site" evidence="8">
    <location>
        <position position="346"/>
    </location>
    <ligand>
        <name>Mn(2+)</name>
        <dbReference type="ChEBI" id="CHEBI:29035"/>
        <label>1</label>
    </ligand>
</feature>
<evidence type="ECO:0000256" key="5">
    <source>
        <dbReference type="ARBA" id="ARBA00022670"/>
    </source>
</evidence>
<dbReference type="PRINTS" id="PR00481">
    <property type="entry name" value="LAMNOPPTDASE"/>
</dbReference>
<reference evidence="10 11" key="1">
    <citation type="journal article" date="2017" name="Chemistry">
        <title>Isolation, Biosynthesis and Chemical Modifications of Rubterolones A-F: Rare Tropolone Alkaloids from Actinomadura sp. 5-2.</title>
        <authorList>
            <person name="Guo H."/>
            <person name="Benndorf R."/>
            <person name="Leichnitz D."/>
            <person name="Klassen J.L."/>
            <person name="Vollmers J."/>
            <person name="Gorls H."/>
            <person name="Steinacker M."/>
            <person name="Weigel C."/>
            <person name="Dahse H.M."/>
            <person name="Kaster A.K."/>
            <person name="de Beer Z.W."/>
            <person name="Poulsen M."/>
            <person name="Beemelmanns C."/>
        </authorList>
    </citation>
    <scope>NUCLEOTIDE SEQUENCE [LARGE SCALE GENOMIC DNA]</scope>
    <source>
        <strain evidence="10 11">5-2</strain>
    </source>
</reference>
<dbReference type="SUPFAM" id="SSF52949">
    <property type="entry name" value="Macro domain-like"/>
    <property type="match status" value="1"/>
</dbReference>
<dbReference type="Gene3D" id="3.40.630.10">
    <property type="entry name" value="Zn peptidases"/>
    <property type="match status" value="1"/>
</dbReference>
<comment type="caution">
    <text evidence="10">The sequence shown here is derived from an EMBL/GenBank/DDBJ whole genome shotgun (WGS) entry which is preliminary data.</text>
</comment>
<protein>
    <recommendedName>
        <fullName evidence="8">Probable cytosol aminopeptidase</fullName>
        <ecNumber evidence="8">3.4.11.1</ecNumber>
    </recommendedName>
    <alternativeName>
        <fullName evidence="8">Leucine aminopeptidase</fullName>
        <shortName evidence="8">LAP</shortName>
        <ecNumber evidence="8">3.4.11.10</ecNumber>
    </alternativeName>
    <alternativeName>
        <fullName evidence="8">Leucyl aminopeptidase</fullName>
    </alternativeName>
</protein>
<dbReference type="PROSITE" id="PS00631">
    <property type="entry name" value="CYTOSOL_AP"/>
    <property type="match status" value="1"/>
</dbReference>
<keyword evidence="4 8" id="KW-0031">Aminopeptidase</keyword>
<feature type="binding site" evidence="8">
    <location>
        <position position="348"/>
    </location>
    <ligand>
        <name>Mn(2+)</name>
        <dbReference type="ChEBI" id="CHEBI:29035"/>
        <label>1</label>
    </ligand>
</feature>
<dbReference type="InterPro" id="IPR043472">
    <property type="entry name" value="Macro_dom-like"/>
</dbReference>
<dbReference type="EMBL" id="MTBP01000002">
    <property type="protein sequence ID" value="POM24174.1"/>
    <property type="molecule type" value="Genomic_DNA"/>
</dbReference>